<dbReference type="EMBL" id="MQTW01001820">
    <property type="protein sequence ID" value="RYC77764.1"/>
    <property type="molecule type" value="Genomic_DNA"/>
</dbReference>
<evidence type="ECO:0000313" key="2">
    <source>
        <dbReference type="EMBL" id="RYC77764.1"/>
    </source>
</evidence>
<gene>
    <name evidence="2" type="ORF">BFJ63_vAg19362</name>
</gene>
<evidence type="ECO:0000313" key="3">
    <source>
        <dbReference type="Proteomes" id="UP000290540"/>
    </source>
</evidence>
<name>A0A4Q2UV16_FUSOX</name>
<dbReference type="AlphaFoldDB" id="A0A4Q2UV16"/>
<keyword evidence="1" id="KW-0472">Membrane</keyword>
<proteinExistence type="predicted"/>
<organism evidence="2 3">
    <name type="scientific">Fusarium oxysporum f. sp. narcissi</name>
    <dbReference type="NCBI Taxonomy" id="451672"/>
    <lineage>
        <taxon>Eukaryota</taxon>
        <taxon>Fungi</taxon>
        <taxon>Dikarya</taxon>
        <taxon>Ascomycota</taxon>
        <taxon>Pezizomycotina</taxon>
        <taxon>Sordariomycetes</taxon>
        <taxon>Hypocreomycetidae</taxon>
        <taxon>Hypocreales</taxon>
        <taxon>Nectriaceae</taxon>
        <taxon>Fusarium</taxon>
        <taxon>Fusarium oxysporum species complex</taxon>
    </lineage>
</organism>
<keyword evidence="1" id="KW-1133">Transmembrane helix</keyword>
<dbReference type="Proteomes" id="UP000290540">
    <property type="component" value="Unassembled WGS sequence"/>
</dbReference>
<sequence>MVGSYFSPEHSFIASTARLSAQYSCLALIDPFRMFRQWLLPPQLSRCTSRMAELLPELAPPFPLSFMAPKRYRWTAGLVFAIFALFLFLNHEFLPQKPLELHGSTDVDWSRFAYTQYVTNSEYLCNSVMFFEALHRLSSRADRVMMYPSRMFESGDDTSKDAHLLIKARNEYKVKLATIVRDSFSERGDPGQVWRYPAQHKTAGK</sequence>
<keyword evidence="1" id="KW-0812">Transmembrane</keyword>
<evidence type="ECO:0000256" key="1">
    <source>
        <dbReference type="SAM" id="Phobius"/>
    </source>
</evidence>
<comment type="caution">
    <text evidence="2">The sequence shown here is derived from an EMBL/GenBank/DDBJ whole genome shotgun (WGS) entry which is preliminary data.</text>
</comment>
<accession>A0A4Q2UV16</accession>
<feature type="transmembrane region" description="Helical" evidence="1">
    <location>
        <begin position="72"/>
        <end position="89"/>
    </location>
</feature>
<protein>
    <submittedName>
        <fullName evidence="2">Uncharacterized protein</fullName>
    </submittedName>
</protein>
<reference evidence="2 3" key="1">
    <citation type="submission" date="2016-12" db="EMBL/GenBank/DDBJ databases">
        <title>Draft genome sequence of Fusarium oxysporum causing rot on Narcissus.</title>
        <authorList>
            <person name="Armitage A.D."/>
            <person name="Taylor A."/>
            <person name="Clarkson J.P."/>
            <person name="Harrison R.J."/>
            <person name="Jackson A.C."/>
        </authorList>
    </citation>
    <scope>NUCLEOTIDE SEQUENCE [LARGE SCALE GENOMIC DNA]</scope>
    <source>
        <strain evidence="2 3">N139</strain>
    </source>
</reference>